<protein>
    <submittedName>
        <fullName evidence="1">Uncharacterized protein</fullName>
    </submittedName>
</protein>
<evidence type="ECO:0000313" key="1">
    <source>
        <dbReference type="EMBL" id="MPM29169.1"/>
    </source>
</evidence>
<gene>
    <name evidence="1" type="ORF">SDC9_75709</name>
</gene>
<dbReference type="AlphaFoldDB" id="A0A644YLG1"/>
<name>A0A644YLG1_9ZZZZ</name>
<organism evidence="1">
    <name type="scientific">bioreactor metagenome</name>
    <dbReference type="NCBI Taxonomy" id="1076179"/>
    <lineage>
        <taxon>unclassified sequences</taxon>
        <taxon>metagenomes</taxon>
        <taxon>ecological metagenomes</taxon>
    </lineage>
</organism>
<accession>A0A644YLG1</accession>
<dbReference type="EMBL" id="VSSQ01005443">
    <property type="protein sequence ID" value="MPM29169.1"/>
    <property type="molecule type" value="Genomic_DNA"/>
</dbReference>
<proteinExistence type="predicted"/>
<reference evidence="1" key="1">
    <citation type="submission" date="2019-08" db="EMBL/GenBank/DDBJ databases">
        <authorList>
            <person name="Kucharzyk K."/>
            <person name="Murdoch R.W."/>
            <person name="Higgins S."/>
            <person name="Loffler F."/>
        </authorList>
    </citation>
    <scope>NUCLEOTIDE SEQUENCE</scope>
</reference>
<sequence>MHQVSLKHRDEYFRGSTLIPADAGTSLQDSDTPFRNSLPLWLTLSQIRFSVLTRGTFIFNVQYLVLLNSSLVPAECQELLESDCPLSLGLFGSGSATERKGISTFVSQANI</sequence>
<comment type="caution">
    <text evidence="1">The sequence shown here is derived from an EMBL/GenBank/DDBJ whole genome shotgun (WGS) entry which is preliminary data.</text>
</comment>